<dbReference type="InterPro" id="IPR036770">
    <property type="entry name" value="Ankyrin_rpt-contain_sf"/>
</dbReference>
<keyword evidence="2" id="KW-1185">Reference proteome</keyword>
<protein>
    <submittedName>
        <fullName evidence="1">Uncharacterized protein</fullName>
    </submittedName>
</protein>
<evidence type="ECO:0000313" key="2">
    <source>
        <dbReference type="Proteomes" id="UP001195483"/>
    </source>
</evidence>
<reference evidence="1" key="2">
    <citation type="journal article" date="2021" name="Genome Biol. Evol.">
        <title>Developing a high-quality reference genome for a parasitic bivalve with doubly uniparental inheritance (Bivalvia: Unionida).</title>
        <authorList>
            <person name="Smith C.H."/>
        </authorList>
    </citation>
    <scope>NUCLEOTIDE SEQUENCE</scope>
    <source>
        <strain evidence="1">CHS0354</strain>
        <tissue evidence="1">Mantle</tissue>
    </source>
</reference>
<dbReference type="AlphaFoldDB" id="A0AAE0TG72"/>
<reference evidence="1" key="3">
    <citation type="submission" date="2023-05" db="EMBL/GenBank/DDBJ databases">
        <authorList>
            <person name="Smith C.H."/>
        </authorList>
    </citation>
    <scope>NUCLEOTIDE SEQUENCE</scope>
    <source>
        <strain evidence="1">CHS0354</strain>
        <tissue evidence="1">Mantle</tissue>
    </source>
</reference>
<organism evidence="1 2">
    <name type="scientific">Potamilus streckersoni</name>
    <dbReference type="NCBI Taxonomy" id="2493646"/>
    <lineage>
        <taxon>Eukaryota</taxon>
        <taxon>Metazoa</taxon>
        <taxon>Spiralia</taxon>
        <taxon>Lophotrochozoa</taxon>
        <taxon>Mollusca</taxon>
        <taxon>Bivalvia</taxon>
        <taxon>Autobranchia</taxon>
        <taxon>Heteroconchia</taxon>
        <taxon>Palaeoheterodonta</taxon>
        <taxon>Unionida</taxon>
        <taxon>Unionoidea</taxon>
        <taxon>Unionidae</taxon>
        <taxon>Ambleminae</taxon>
        <taxon>Lampsilini</taxon>
        <taxon>Potamilus</taxon>
    </lineage>
</organism>
<gene>
    <name evidence="1" type="ORF">CHS0354_029872</name>
</gene>
<accession>A0AAE0TG72</accession>
<dbReference type="EMBL" id="JAEAOA010001782">
    <property type="protein sequence ID" value="KAK3609832.1"/>
    <property type="molecule type" value="Genomic_DNA"/>
</dbReference>
<dbReference type="SUPFAM" id="SSF48403">
    <property type="entry name" value="Ankyrin repeat"/>
    <property type="match status" value="1"/>
</dbReference>
<proteinExistence type="predicted"/>
<evidence type="ECO:0000313" key="1">
    <source>
        <dbReference type="EMBL" id="KAK3609832.1"/>
    </source>
</evidence>
<dbReference type="Gene3D" id="1.25.40.20">
    <property type="entry name" value="Ankyrin repeat-containing domain"/>
    <property type="match status" value="1"/>
</dbReference>
<sequence length="466" mass="53491">MSLVGMVQEASENVIIRAIQELKNTSDWTHSTLEASQALILAFIYERNDICQLMITEGITLDMSDIPEIVHKVQEDVVLKVIKHLKNISQWEEGDLWCSEAFILACESMRYSTCNLLIQEGVILDMFVFCEIIEKAPETVIVNLLQHLKDTNKWISQSDEASKALQLAFINEKNNICESLIKEGIELHQRHITSIIRTASEGVKVELSCLPDIVKNASTSTITKIAEHLKNRNKLYSASEILKWAFIFDRVDICNQLLQVGIVIKMCQFPTVAEKAPLNVIMKVIEYLKGTGRWNPHLQTAFDALRQSFAYEKNKICNLLIQKGIVLKMNDFYKVLREAPIKPVLKVVQHLKENMRWRTDVLALDALNLFKDHRGLGISHMLQREGIQSQAWHHKYKRKIPKASRMMENILFLTNVKLVNCQHLDQGEAYEINQQMHGGFTQTEKDVLFIIANHCIVKLKENSMKV</sequence>
<reference evidence="1" key="1">
    <citation type="journal article" date="2021" name="Genome Biol. Evol.">
        <title>A High-Quality Reference Genome for a Parasitic Bivalve with Doubly Uniparental Inheritance (Bivalvia: Unionida).</title>
        <authorList>
            <person name="Smith C.H."/>
        </authorList>
    </citation>
    <scope>NUCLEOTIDE SEQUENCE</scope>
    <source>
        <strain evidence="1">CHS0354</strain>
    </source>
</reference>
<name>A0AAE0TG72_9BIVA</name>
<dbReference type="Proteomes" id="UP001195483">
    <property type="component" value="Unassembled WGS sequence"/>
</dbReference>
<comment type="caution">
    <text evidence="1">The sequence shown here is derived from an EMBL/GenBank/DDBJ whole genome shotgun (WGS) entry which is preliminary data.</text>
</comment>